<dbReference type="InterPro" id="IPR041236">
    <property type="entry name" value="PriA_C"/>
</dbReference>
<dbReference type="GO" id="GO:0005524">
    <property type="term" value="F:ATP binding"/>
    <property type="evidence" value="ECO:0007669"/>
    <property type="project" value="UniProtKB-KW"/>
</dbReference>
<comment type="caution">
    <text evidence="5">The sequence shown here is derived from an EMBL/GenBank/DDBJ whole genome shotgun (WGS) entry which is preliminary data.</text>
</comment>
<organism evidence="5 6">
    <name type="scientific">Cohnella zeiphila</name>
    <dbReference type="NCBI Taxonomy" id="2761120"/>
    <lineage>
        <taxon>Bacteria</taxon>
        <taxon>Bacillati</taxon>
        <taxon>Bacillota</taxon>
        <taxon>Bacilli</taxon>
        <taxon>Bacillales</taxon>
        <taxon>Paenibacillaceae</taxon>
        <taxon>Cohnella</taxon>
    </lineage>
</organism>
<evidence type="ECO:0000259" key="4">
    <source>
        <dbReference type="Pfam" id="PF18074"/>
    </source>
</evidence>
<dbReference type="Pfam" id="PF18074">
    <property type="entry name" value="PriA_C"/>
    <property type="match status" value="1"/>
</dbReference>
<name>A0A7X0STX5_9BACL</name>
<keyword evidence="6" id="KW-1185">Reference proteome</keyword>
<gene>
    <name evidence="5" type="ORF">H7C18_34660</name>
</gene>
<evidence type="ECO:0000256" key="2">
    <source>
        <dbReference type="ARBA" id="ARBA00022840"/>
    </source>
</evidence>
<keyword evidence="1" id="KW-0547">Nucleotide-binding</keyword>
<dbReference type="GO" id="GO:0003677">
    <property type="term" value="F:DNA binding"/>
    <property type="evidence" value="ECO:0007669"/>
    <property type="project" value="UniProtKB-KW"/>
</dbReference>
<evidence type="ECO:0000256" key="1">
    <source>
        <dbReference type="ARBA" id="ARBA00022741"/>
    </source>
</evidence>
<feature type="domain" description="Primosomal protein N C-terminal" evidence="4">
    <location>
        <begin position="19"/>
        <end position="127"/>
    </location>
</feature>
<accession>A0A7X0STX5</accession>
<evidence type="ECO:0000313" key="5">
    <source>
        <dbReference type="EMBL" id="MBB6736062.1"/>
    </source>
</evidence>
<protein>
    <submittedName>
        <fullName evidence="5">Primosomal protein N</fullName>
    </submittedName>
</protein>
<dbReference type="PANTHER" id="PTHR30580:SF1">
    <property type="entry name" value="COMF OPERON PROTEIN 1"/>
    <property type="match status" value="1"/>
</dbReference>
<keyword evidence="2" id="KW-0067">ATP-binding</keyword>
<dbReference type="GO" id="GO:0043138">
    <property type="term" value="F:3'-5' DNA helicase activity"/>
    <property type="evidence" value="ECO:0007669"/>
    <property type="project" value="TreeGrafter"/>
</dbReference>
<dbReference type="EMBL" id="JACJVO010000082">
    <property type="protein sequence ID" value="MBB6736062.1"/>
    <property type="molecule type" value="Genomic_DNA"/>
</dbReference>
<evidence type="ECO:0000313" key="6">
    <source>
        <dbReference type="Proteomes" id="UP000564644"/>
    </source>
</evidence>
<dbReference type="PANTHER" id="PTHR30580">
    <property type="entry name" value="PRIMOSOMAL PROTEIN N"/>
    <property type="match status" value="1"/>
</dbReference>
<keyword evidence="3" id="KW-0238">DNA-binding</keyword>
<dbReference type="GO" id="GO:0006302">
    <property type="term" value="P:double-strand break repair"/>
    <property type="evidence" value="ECO:0007669"/>
    <property type="project" value="TreeGrafter"/>
</dbReference>
<sequence length="131" mass="14240">ERPPVAQELRHRRTLGYPPYGRLIALTLSHEQAALLQSLGQSFAASIRGMAAAAGLPDTFAGGAPNALEVLGPVPSPIPRLKDRYRFQCMVKYRGDVDALGWTSRALRELSETAKRSGVQIGVDVDPQMML</sequence>
<reference evidence="5 6" key="1">
    <citation type="submission" date="2020-08" db="EMBL/GenBank/DDBJ databases">
        <title>Cohnella phylogeny.</title>
        <authorList>
            <person name="Dunlap C."/>
        </authorList>
    </citation>
    <scope>NUCLEOTIDE SEQUENCE [LARGE SCALE GENOMIC DNA]</scope>
    <source>
        <strain evidence="5 6">CBP 2801</strain>
    </source>
</reference>
<evidence type="ECO:0000256" key="3">
    <source>
        <dbReference type="ARBA" id="ARBA00023125"/>
    </source>
</evidence>
<feature type="non-terminal residue" evidence="5">
    <location>
        <position position="1"/>
    </location>
</feature>
<dbReference type="AlphaFoldDB" id="A0A7X0STX5"/>
<dbReference type="GO" id="GO:0006310">
    <property type="term" value="P:DNA recombination"/>
    <property type="evidence" value="ECO:0007669"/>
    <property type="project" value="TreeGrafter"/>
</dbReference>
<proteinExistence type="predicted"/>
<dbReference type="Proteomes" id="UP000564644">
    <property type="component" value="Unassembled WGS sequence"/>
</dbReference>
<dbReference type="GO" id="GO:0006270">
    <property type="term" value="P:DNA replication initiation"/>
    <property type="evidence" value="ECO:0007669"/>
    <property type="project" value="TreeGrafter"/>
</dbReference>